<feature type="domain" description="Peptidase S26" evidence="6">
    <location>
        <begin position="121"/>
        <end position="165"/>
    </location>
</feature>
<evidence type="ECO:0000259" key="6">
    <source>
        <dbReference type="Pfam" id="PF10502"/>
    </source>
</evidence>
<dbReference type="EMBL" id="JADGJW010001647">
    <property type="protein sequence ID" value="KAJ3201944.1"/>
    <property type="molecule type" value="Genomic_DNA"/>
</dbReference>
<dbReference type="PANTHER" id="PTHR12052:SF5">
    <property type="entry name" value="THIOREDOXIN-LIKE PROTEIN 4A"/>
    <property type="match status" value="1"/>
</dbReference>
<comment type="similarity">
    <text evidence="2">Belongs to the DIM1 family.</text>
</comment>
<evidence type="ECO:0000313" key="7">
    <source>
        <dbReference type="EMBL" id="KAJ3201944.1"/>
    </source>
</evidence>
<dbReference type="Pfam" id="PF02966">
    <property type="entry name" value="DIM1"/>
    <property type="match status" value="1"/>
</dbReference>
<dbReference type="Pfam" id="PF10502">
    <property type="entry name" value="Peptidase_S26"/>
    <property type="match status" value="2"/>
</dbReference>
<comment type="caution">
    <text evidence="7">The sequence shown here is derived from an EMBL/GenBank/DDBJ whole genome shotgun (WGS) entry which is preliminary data.</text>
</comment>
<protein>
    <submittedName>
        <fullName evidence="7">Thioredoxin-like 4A</fullName>
    </submittedName>
</protein>
<dbReference type="GO" id="GO:0005681">
    <property type="term" value="C:spliceosomal complex"/>
    <property type="evidence" value="ECO:0007669"/>
    <property type="project" value="TreeGrafter"/>
</dbReference>
<dbReference type="PRINTS" id="PR00727">
    <property type="entry name" value="LEADERPTASE"/>
</dbReference>
<sequence>MYELYDPCTVMFFYRNKHIMIDLGTGNNNKINWALEDKGEMIDIVETVFRGARKGVVGEVDVNACTKEEIENLTTGEKGTATELVDVLAELQLDWESIKVSFEVEQVKLTFFKEGLVYTISNDYVIINKLSKFKRGDVVTCISPINPFRTIVKRLIAVAGDEIFIDPTNNLSEKIIIPKGHVWLQGDNYESSRDSRFFGPVSINLLQGKVVYKFSFPFFFNLIKIKNSFEDNVDPSKVVSYNYE</sequence>
<keyword evidence="3" id="KW-0507">mRNA processing</keyword>
<evidence type="ECO:0000313" key="8">
    <source>
        <dbReference type="Proteomes" id="UP001211065"/>
    </source>
</evidence>
<feature type="domain" description="Peptidase S26" evidence="6">
    <location>
        <begin position="174"/>
        <end position="212"/>
    </location>
</feature>
<dbReference type="InterPro" id="IPR019533">
    <property type="entry name" value="Peptidase_S26"/>
</dbReference>
<dbReference type="Gene3D" id="3.40.30.10">
    <property type="entry name" value="Glutaredoxin"/>
    <property type="match status" value="1"/>
</dbReference>
<dbReference type="GO" id="GO:0046540">
    <property type="term" value="C:U4/U6 x U5 tri-snRNP complex"/>
    <property type="evidence" value="ECO:0007669"/>
    <property type="project" value="InterPro"/>
</dbReference>
<dbReference type="AlphaFoldDB" id="A0AAD5XWQ7"/>
<dbReference type="Gene3D" id="2.10.109.10">
    <property type="entry name" value="Umud Fragment, subunit A"/>
    <property type="match status" value="1"/>
</dbReference>
<keyword evidence="8" id="KW-1185">Reference proteome</keyword>
<dbReference type="GO" id="GO:0016020">
    <property type="term" value="C:membrane"/>
    <property type="evidence" value="ECO:0007669"/>
    <property type="project" value="InterPro"/>
</dbReference>
<dbReference type="SUPFAM" id="SSF52833">
    <property type="entry name" value="Thioredoxin-like"/>
    <property type="match status" value="1"/>
</dbReference>
<dbReference type="Proteomes" id="UP001211065">
    <property type="component" value="Unassembled WGS sequence"/>
</dbReference>
<dbReference type="InterPro" id="IPR036286">
    <property type="entry name" value="LexA/Signal_pep-like_sf"/>
</dbReference>
<dbReference type="CDD" id="cd06530">
    <property type="entry name" value="S26_SPase_I"/>
    <property type="match status" value="1"/>
</dbReference>
<dbReference type="GO" id="GO:0006465">
    <property type="term" value="P:signal peptide processing"/>
    <property type="evidence" value="ECO:0007669"/>
    <property type="project" value="InterPro"/>
</dbReference>
<keyword evidence="5" id="KW-0539">Nucleus</keyword>
<dbReference type="SMART" id="SM01410">
    <property type="entry name" value="DIM1"/>
    <property type="match status" value="1"/>
</dbReference>
<gene>
    <name evidence="7" type="primary">TXNL4A</name>
    <name evidence="7" type="ORF">HK099_002045</name>
</gene>
<keyword evidence="4" id="KW-0508">mRNA splicing</keyword>
<accession>A0AAD5XWQ7</accession>
<evidence type="ECO:0000256" key="1">
    <source>
        <dbReference type="ARBA" id="ARBA00004123"/>
    </source>
</evidence>
<dbReference type="PANTHER" id="PTHR12052">
    <property type="entry name" value="THIOREDOXIN-LIKE PROTEN 4A, 4B"/>
    <property type="match status" value="1"/>
</dbReference>
<evidence type="ECO:0000256" key="2">
    <source>
        <dbReference type="ARBA" id="ARBA00008241"/>
    </source>
</evidence>
<evidence type="ECO:0000256" key="4">
    <source>
        <dbReference type="ARBA" id="ARBA00023187"/>
    </source>
</evidence>
<evidence type="ECO:0000256" key="5">
    <source>
        <dbReference type="ARBA" id="ARBA00023242"/>
    </source>
</evidence>
<dbReference type="GO" id="GO:0004252">
    <property type="term" value="F:serine-type endopeptidase activity"/>
    <property type="evidence" value="ECO:0007669"/>
    <property type="project" value="InterPro"/>
</dbReference>
<dbReference type="GO" id="GO:0000398">
    <property type="term" value="P:mRNA splicing, via spliceosome"/>
    <property type="evidence" value="ECO:0007669"/>
    <property type="project" value="InterPro"/>
</dbReference>
<dbReference type="SUPFAM" id="SSF51306">
    <property type="entry name" value="LexA/Signal peptidase"/>
    <property type="match status" value="1"/>
</dbReference>
<name>A0AAD5XWQ7_9FUNG</name>
<reference evidence="7" key="1">
    <citation type="submission" date="2020-05" db="EMBL/GenBank/DDBJ databases">
        <title>Phylogenomic resolution of chytrid fungi.</title>
        <authorList>
            <person name="Stajich J.E."/>
            <person name="Amses K."/>
            <person name="Simmons R."/>
            <person name="Seto K."/>
            <person name="Myers J."/>
            <person name="Bonds A."/>
            <person name="Quandt C.A."/>
            <person name="Barry K."/>
            <person name="Liu P."/>
            <person name="Grigoriev I."/>
            <person name="Longcore J.E."/>
            <person name="James T.Y."/>
        </authorList>
    </citation>
    <scope>NUCLEOTIDE SEQUENCE</scope>
    <source>
        <strain evidence="7">JEL0476</strain>
    </source>
</reference>
<dbReference type="InterPro" id="IPR000223">
    <property type="entry name" value="Pept_S26A_signal_pept_1"/>
</dbReference>
<comment type="subcellular location">
    <subcellularLocation>
        <location evidence="1">Nucleus</location>
    </subcellularLocation>
</comment>
<dbReference type="GO" id="GO:0005682">
    <property type="term" value="C:U5 snRNP"/>
    <property type="evidence" value="ECO:0007669"/>
    <property type="project" value="TreeGrafter"/>
</dbReference>
<dbReference type="InterPro" id="IPR004123">
    <property type="entry name" value="Dim1"/>
</dbReference>
<evidence type="ECO:0000256" key="3">
    <source>
        <dbReference type="ARBA" id="ARBA00022664"/>
    </source>
</evidence>
<organism evidence="7 8">
    <name type="scientific">Clydaea vesicula</name>
    <dbReference type="NCBI Taxonomy" id="447962"/>
    <lineage>
        <taxon>Eukaryota</taxon>
        <taxon>Fungi</taxon>
        <taxon>Fungi incertae sedis</taxon>
        <taxon>Chytridiomycota</taxon>
        <taxon>Chytridiomycota incertae sedis</taxon>
        <taxon>Chytridiomycetes</taxon>
        <taxon>Lobulomycetales</taxon>
        <taxon>Lobulomycetaceae</taxon>
        <taxon>Clydaea</taxon>
    </lineage>
</organism>
<proteinExistence type="inferred from homology"/>
<dbReference type="InterPro" id="IPR036249">
    <property type="entry name" value="Thioredoxin-like_sf"/>
</dbReference>